<feature type="region of interest" description="Disordered" evidence="3">
    <location>
        <begin position="51"/>
        <end position="79"/>
    </location>
</feature>
<organism evidence="4 5">
    <name type="scientific">Varanus komodoensis</name>
    <name type="common">Komodo dragon</name>
    <dbReference type="NCBI Taxonomy" id="61221"/>
    <lineage>
        <taxon>Eukaryota</taxon>
        <taxon>Metazoa</taxon>
        <taxon>Chordata</taxon>
        <taxon>Craniata</taxon>
        <taxon>Vertebrata</taxon>
        <taxon>Euteleostomi</taxon>
        <taxon>Lepidosauria</taxon>
        <taxon>Squamata</taxon>
        <taxon>Bifurcata</taxon>
        <taxon>Unidentata</taxon>
        <taxon>Episquamata</taxon>
        <taxon>Toxicofera</taxon>
        <taxon>Anguimorpha</taxon>
        <taxon>Paleoanguimorpha</taxon>
        <taxon>Varanoidea</taxon>
        <taxon>Varanidae</taxon>
        <taxon>Varanus</taxon>
    </lineage>
</organism>
<sequence>ALNAPRLLCFPDPPPNLKPESQPPEKRRRTIEDFNKFCSFVLAYAGYIPSTKEENDWTPSGSSSPLRPESVVDSDGWESTHSDLHTIETFVKKAKSSKKKAAFRRLKSDSSLLEKMKLKDSLFDLEPWPFVSPSGLTTAGVPLGQIRVCPDRTPSRDRNRHRLRGRLPPACPVSERESSRADPARHEQAAPGSQAQSRLLHVRDRPRCAHVRRPGLGRGAPGTLPAPWGIRA</sequence>
<feature type="compositionally biased region" description="Basic and acidic residues" evidence="3">
    <location>
        <begin position="174"/>
        <end position="188"/>
    </location>
</feature>
<protein>
    <submittedName>
        <fullName evidence="4">PHD finger protein 23</fullName>
    </submittedName>
</protein>
<reference evidence="4" key="2">
    <citation type="submission" date="2025-09" db="UniProtKB">
        <authorList>
            <consortium name="Ensembl"/>
        </authorList>
    </citation>
    <scope>IDENTIFICATION</scope>
</reference>
<dbReference type="Ensembl" id="ENSVKKT00000020659.1">
    <property type="protein sequence ID" value="ENSVKKP00000020162.1"/>
    <property type="gene ID" value="ENSVKKG00000013609.1"/>
</dbReference>
<feature type="region of interest" description="Disordered" evidence="3">
    <location>
        <begin position="151"/>
        <end position="232"/>
    </location>
</feature>
<dbReference type="GO" id="GO:0031398">
    <property type="term" value="P:positive regulation of protein ubiquitination"/>
    <property type="evidence" value="ECO:0007669"/>
    <property type="project" value="TreeGrafter"/>
</dbReference>
<dbReference type="PANTHER" id="PTHR14571">
    <property type="entry name" value="HISTONE-LYSINE N-METHYLTRANSFERASE SET-26-RELATED"/>
    <property type="match status" value="1"/>
</dbReference>
<evidence type="ECO:0000256" key="1">
    <source>
        <dbReference type="ARBA" id="ARBA00004123"/>
    </source>
</evidence>
<dbReference type="GO" id="GO:1902902">
    <property type="term" value="P:negative regulation of autophagosome assembly"/>
    <property type="evidence" value="ECO:0007669"/>
    <property type="project" value="TreeGrafter"/>
</dbReference>
<dbReference type="PANTHER" id="PTHR14571:SF8">
    <property type="entry name" value="PHD FINGER PROTEIN 23"/>
    <property type="match status" value="1"/>
</dbReference>
<reference evidence="4" key="1">
    <citation type="submission" date="2025-08" db="UniProtKB">
        <authorList>
            <consortium name="Ensembl"/>
        </authorList>
    </citation>
    <scope>IDENTIFICATION</scope>
</reference>
<evidence type="ECO:0000313" key="5">
    <source>
        <dbReference type="Proteomes" id="UP000694545"/>
    </source>
</evidence>
<dbReference type="GO" id="GO:0005634">
    <property type="term" value="C:nucleus"/>
    <property type="evidence" value="ECO:0007669"/>
    <property type="project" value="UniProtKB-SubCell"/>
</dbReference>
<feature type="region of interest" description="Disordered" evidence="3">
    <location>
        <begin position="1"/>
        <end position="28"/>
    </location>
</feature>
<comment type="subcellular location">
    <subcellularLocation>
        <location evidence="1">Nucleus</location>
    </subcellularLocation>
</comment>
<evidence type="ECO:0000256" key="3">
    <source>
        <dbReference type="SAM" id="MobiDB-lite"/>
    </source>
</evidence>
<keyword evidence="5" id="KW-1185">Reference proteome</keyword>
<name>A0A8D2LCA5_VARKO</name>
<proteinExistence type="predicted"/>
<evidence type="ECO:0000313" key="4">
    <source>
        <dbReference type="Ensembl" id="ENSVKKP00000020162.1"/>
    </source>
</evidence>
<dbReference type="Proteomes" id="UP000694545">
    <property type="component" value="Unplaced"/>
</dbReference>
<accession>A0A8D2LCA5</accession>
<dbReference type="GO" id="GO:1901097">
    <property type="term" value="P:negative regulation of autophagosome maturation"/>
    <property type="evidence" value="ECO:0007669"/>
    <property type="project" value="TreeGrafter"/>
</dbReference>
<keyword evidence="2" id="KW-0539">Nucleus</keyword>
<dbReference type="AlphaFoldDB" id="A0A8D2LCA5"/>
<evidence type="ECO:0000256" key="2">
    <source>
        <dbReference type="ARBA" id="ARBA00023242"/>
    </source>
</evidence>